<gene>
    <name evidence="1" type="ORF">FOC1_g10008491</name>
</gene>
<name>N4U7L3_FUSC1</name>
<sequence>MSKQNRNIVQCWSVLFDKVKLWEARPTALVDDTCCNLTQATRPLRNRLSLPKAKEARRSRTLDVARDTQAGYAPDWLTASHWNKHRL</sequence>
<evidence type="ECO:0000313" key="1">
    <source>
        <dbReference type="EMBL" id="ENH71119.1"/>
    </source>
</evidence>
<reference evidence="2" key="1">
    <citation type="submission" date="2012-09" db="EMBL/GenBank/DDBJ databases">
        <title>Genome sequencing and comparative transcriptomics of race 1 and race 4 of banana pathogen: Fusarium oxysporum f. sp. cubense.</title>
        <authorList>
            <person name="Fang X."/>
            <person name="Huang J."/>
        </authorList>
    </citation>
    <scope>NUCLEOTIDE SEQUENCE [LARGE SCALE GENOMIC DNA]</scope>
    <source>
        <strain evidence="2">race 1</strain>
    </source>
</reference>
<evidence type="ECO:0000313" key="2">
    <source>
        <dbReference type="Proteomes" id="UP000016928"/>
    </source>
</evidence>
<dbReference type="VEuPathDB" id="FungiDB:FOC1_g10008491"/>
<organism evidence="1 2">
    <name type="scientific">Fusarium oxysporum f. sp. cubense (strain race 1)</name>
    <name type="common">Panama disease fungus</name>
    <dbReference type="NCBI Taxonomy" id="1229664"/>
    <lineage>
        <taxon>Eukaryota</taxon>
        <taxon>Fungi</taxon>
        <taxon>Dikarya</taxon>
        <taxon>Ascomycota</taxon>
        <taxon>Pezizomycotina</taxon>
        <taxon>Sordariomycetes</taxon>
        <taxon>Hypocreomycetidae</taxon>
        <taxon>Hypocreales</taxon>
        <taxon>Nectriaceae</taxon>
        <taxon>Fusarium</taxon>
        <taxon>Fusarium oxysporum species complex</taxon>
    </lineage>
</organism>
<protein>
    <submittedName>
        <fullName evidence="1">Uncharacterized protein</fullName>
    </submittedName>
</protein>
<dbReference type="AlphaFoldDB" id="N4U7L3"/>
<accession>N4U7L3</accession>
<dbReference type="Proteomes" id="UP000016928">
    <property type="component" value="Unassembled WGS sequence"/>
</dbReference>
<dbReference type="HOGENOM" id="CLU_2483402_0_0_1"/>
<reference evidence="2" key="2">
    <citation type="journal article" date="2014" name="PLoS ONE">
        <title>Genome and Transcriptome Analysis of the Fungal Pathogen Fusarium oxysporum f. sp. cubense Causing Banana Vascular Wilt Disease.</title>
        <authorList>
            <person name="Guo L."/>
            <person name="Han L."/>
            <person name="Yang L."/>
            <person name="Zeng H."/>
            <person name="Fan D."/>
            <person name="Zhu Y."/>
            <person name="Feng Y."/>
            <person name="Wang G."/>
            <person name="Peng C."/>
            <person name="Jiang X."/>
            <person name="Zhou D."/>
            <person name="Ni P."/>
            <person name="Liang C."/>
            <person name="Liu L."/>
            <person name="Wang J."/>
            <person name="Mao C."/>
            <person name="Fang X."/>
            <person name="Peng M."/>
            <person name="Huang J."/>
        </authorList>
    </citation>
    <scope>NUCLEOTIDE SEQUENCE [LARGE SCALE GENOMIC DNA]</scope>
    <source>
        <strain evidence="2">race 1</strain>
    </source>
</reference>
<proteinExistence type="predicted"/>
<dbReference type="EMBL" id="KB730167">
    <property type="protein sequence ID" value="ENH71119.1"/>
    <property type="molecule type" value="Genomic_DNA"/>
</dbReference>